<dbReference type="EMBL" id="JAHESF010000067">
    <property type="protein sequence ID" value="MBT1701358.1"/>
    <property type="molecule type" value="Genomic_DNA"/>
</dbReference>
<dbReference type="AlphaFoldDB" id="A0AAP2DRW7"/>
<organism evidence="2 3">
    <name type="scientific">Chryseosolibacter histidini</name>
    <dbReference type="NCBI Taxonomy" id="2782349"/>
    <lineage>
        <taxon>Bacteria</taxon>
        <taxon>Pseudomonadati</taxon>
        <taxon>Bacteroidota</taxon>
        <taxon>Cytophagia</taxon>
        <taxon>Cytophagales</taxon>
        <taxon>Chryseotaleaceae</taxon>
        <taxon>Chryseosolibacter</taxon>
    </lineage>
</organism>
<feature type="signal peptide" evidence="1">
    <location>
        <begin position="1"/>
        <end position="22"/>
    </location>
</feature>
<sequence>MSIRFKLLILFILMFSVSLCFGQDQEYQISTLFKGGHHASGGYGALTNKFTKINGEYANMAQIYGGWYINHRFLLGVSGAAVTNNIPVAPEHSTVPGVDMSYQYGQFGLMTEYTLWSEKAIHLSFRVMNGAGFTVQYMRKDWDDDNWDQFEDYPHDTNWFFVTEPGLSLEINVFRWMRFSPGISYRAAFGSEAQGLSDDDLSGASLDLTLKFGKF</sequence>
<keyword evidence="3" id="KW-1185">Reference proteome</keyword>
<evidence type="ECO:0008006" key="4">
    <source>
        <dbReference type="Google" id="ProtNLM"/>
    </source>
</evidence>
<protein>
    <recommendedName>
        <fullName evidence="4">Outer membrane protein beta-barrel domain-containing protein</fullName>
    </recommendedName>
</protein>
<evidence type="ECO:0000313" key="2">
    <source>
        <dbReference type="EMBL" id="MBT1701358.1"/>
    </source>
</evidence>
<evidence type="ECO:0000313" key="3">
    <source>
        <dbReference type="Proteomes" id="UP001319200"/>
    </source>
</evidence>
<name>A0AAP2DRW7_9BACT</name>
<gene>
    <name evidence="2" type="ORF">KK083_30980</name>
</gene>
<dbReference type="RefSeq" id="WP_254170041.1">
    <property type="nucleotide sequence ID" value="NZ_JAHESF010000067.1"/>
</dbReference>
<proteinExistence type="predicted"/>
<dbReference type="Proteomes" id="UP001319200">
    <property type="component" value="Unassembled WGS sequence"/>
</dbReference>
<reference evidence="2 3" key="1">
    <citation type="submission" date="2021-05" db="EMBL/GenBank/DDBJ databases">
        <title>A Polyphasic approach of four new species of the genus Ohtaekwangia: Ohtaekwangia histidinii sp. nov., Ohtaekwangia cretensis sp. nov., Ohtaekwangia indiensis sp. nov., Ohtaekwangia reichenbachii sp. nov. from diverse environment.</title>
        <authorList>
            <person name="Octaviana S."/>
        </authorList>
    </citation>
    <scope>NUCLEOTIDE SEQUENCE [LARGE SCALE GENOMIC DNA]</scope>
    <source>
        <strain evidence="2 3">PWU4</strain>
    </source>
</reference>
<comment type="caution">
    <text evidence="2">The sequence shown here is derived from an EMBL/GenBank/DDBJ whole genome shotgun (WGS) entry which is preliminary data.</text>
</comment>
<keyword evidence="1" id="KW-0732">Signal</keyword>
<feature type="chain" id="PRO_5042911761" description="Outer membrane protein beta-barrel domain-containing protein" evidence="1">
    <location>
        <begin position="23"/>
        <end position="215"/>
    </location>
</feature>
<accession>A0AAP2DRW7</accession>
<evidence type="ECO:0000256" key="1">
    <source>
        <dbReference type="SAM" id="SignalP"/>
    </source>
</evidence>